<name>A0A9P6L2N2_9AGAM</name>
<feature type="non-terminal residue" evidence="1">
    <location>
        <position position="86"/>
    </location>
</feature>
<comment type="caution">
    <text evidence="1">The sequence shown here is derived from an EMBL/GenBank/DDBJ whole genome shotgun (WGS) entry which is preliminary data.</text>
</comment>
<proteinExistence type="predicted"/>
<dbReference type="EMBL" id="WIUZ02000018">
    <property type="protein sequence ID" value="KAF9779900.1"/>
    <property type="molecule type" value="Genomic_DNA"/>
</dbReference>
<feature type="non-terminal residue" evidence="1">
    <location>
        <position position="1"/>
    </location>
</feature>
<gene>
    <name evidence="1" type="ORF">BJ322DRAFT_994181</name>
</gene>
<dbReference type="AlphaFoldDB" id="A0A9P6L2N2"/>
<protein>
    <submittedName>
        <fullName evidence="1">Uncharacterized protein</fullName>
    </submittedName>
</protein>
<accession>A0A9P6L2N2</accession>
<sequence>YLGRPNLLPNPHFGTPWKCLYGHYEDRTFITTMGINTSTFQAILKAGFGNLWYSHMIPHTDTHTAGYPQARRRLLDAEGGLGLVLH</sequence>
<dbReference type="Proteomes" id="UP000736335">
    <property type="component" value="Unassembled WGS sequence"/>
</dbReference>
<evidence type="ECO:0000313" key="2">
    <source>
        <dbReference type="Proteomes" id="UP000736335"/>
    </source>
</evidence>
<keyword evidence="2" id="KW-1185">Reference proteome</keyword>
<reference evidence="1" key="2">
    <citation type="submission" date="2020-11" db="EMBL/GenBank/DDBJ databases">
        <authorList>
            <consortium name="DOE Joint Genome Institute"/>
            <person name="Kuo A."/>
            <person name="Miyauchi S."/>
            <person name="Kiss E."/>
            <person name="Drula E."/>
            <person name="Kohler A."/>
            <person name="Sanchez-Garcia M."/>
            <person name="Andreopoulos B."/>
            <person name="Barry K.W."/>
            <person name="Bonito G."/>
            <person name="Buee M."/>
            <person name="Carver A."/>
            <person name="Chen C."/>
            <person name="Cichocki N."/>
            <person name="Clum A."/>
            <person name="Culley D."/>
            <person name="Crous P.W."/>
            <person name="Fauchery L."/>
            <person name="Girlanda M."/>
            <person name="Hayes R."/>
            <person name="Keri Z."/>
            <person name="Labutti K."/>
            <person name="Lipzen A."/>
            <person name="Lombard V."/>
            <person name="Magnuson J."/>
            <person name="Maillard F."/>
            <person name="Morin E."/>
            <person name="Murat C."/>
            <person name="Nolan M."/>
            <person name="Ohm R."/>
            <person name="Pangilinan J."/>
            <person name="Pereira M."/>
            <person name="Perotto S."/>
            <person name="Peter M."/>
            <person name="Riley R."/>
            <person name="Sitrit Y."/>
            <person name="Stielow B."/>
            <person name="Szollosi G."/>
            <person name="Zifcakova L."/>
            <person name="Stursova M."/>
            <person name="Spatafora J.W."/>
            <person name="Tedersoo L."/>
            <person name="Vaario L.-M."/>
            <person name="Yamada A."/>
            <person name="Yan M."/>
            <person name="Wang P."/>
            <person name="Xu J."/>
            <person name="Bruns T."/>
            <person name="Baldrian P."/>
            <person name="Vilgalys R."/>
            <person name="Henrissat B."/>
            <person name="Grigoriev I.V."/>
            <person name="Hibbett D."/>
            <person name="Nagy L.G."/>
            <person name="Martin F.M."/>
        </authorList>
    </citation>
    <scope>NUCLEOTIDE SEQUENCE</scope>
    <source>
        <strain evidence="1">UH-Tt-Lm1</strain>
    </source>
</reference>
<reference evidence="1" key="1">
    <citation type="journal article" date="2020" name="Nat. Commun.">
        <title>Large-scale genome sequencing of mycorrhizal fungi provides insights into the early evolution of symbiotic traits.</title>
        <authorList>
            <person name="Miyauchi S."/>
            <person name="Kiss E."/>
            <person name="Kuo A."/>
            <person name="Drula E."/>
            <person name="Kohler A."/>
            <person name="Sanchez-Garcia M."/>
            <person name="Morin E."/>
            <person name="Andreopoulos B."/>
            <person name="Barry K.W."/>
            <person name="Bonito G."/>
            <person name="Buee M."/>
            <person name="Carver A."/>
            <person name="Chen C."/>
            <person name="Cichocki N."/>
            <person name="Clum A."/>
            <person name="Culley D."/>
            <person name="Crous P.W."/>
            <person name="Fauchery L."/>
            <person name="Girlanda M."/>
            <person name="Hayes R.D."/>
            <person name="Keri Z."/>
            <person name="LaButti K."/>
            <person name="Lipzen A."/>
            <person name="Lombard V."/>
            <person name="Magnuson J."/>
            <person name="Maillard F."/>
            <person name="Murat C."/>
            <person name="Nolan M."/>
            <person name="Ohm R.A."/>
            <person name="Pangilinan J."/>
            <person name="Pereira M.F."/>
            <person name="Perotto S."/>
            <person name="Peter M."/>
            <person name="Pfister S."/>
            <person name="Riley R."/>
            <person name="Sitrit Y."/>
            <person name="Stielow J.B."/>
            <person name="Szollosi G."/>
            <person name="Zifcakova L."/>
            <person name="Stursova M."/>
            <person name="Spatafora J.W."/>
            <person name="Tedersoo L."/>
            <person name="Vaario L.M."/>
            <person name="Yamada A."/>
            <person name="Yan M."/>
            <person name="Wang P."/>
            <person name="Xu J."/>
            <person name="Bruns T."/>
            <person name="Baldrian P."/>
            <person name="Vilgalys R."/>
            <person name="Dunand C."/>
            <person name="Henrissat B."/>
            <person name="Grigoriev I.V."/>
            <person name="Hibbett D."/>
            <person name="Nagy L.G."/>
            <person name="Martin F.M."/>
        </authorList>
    </citation>
    <scope>NUCLEOTIDE SEQUENCE</scope>
    <source>
        <strain evidence="1">UH-Tt-Lm1</strain>
    </source>
</reference>
<evidence type="ECO:0000313" key="1">
    <source>
        <dbReference type="EMBL" id="KAF9779900.1"/>
    </source>
</evidence>
<dbReference type="OrthoDB" id="78198at2759"/>
<organism evidence="1 2">
    <name type="scientific">Thelephora terrestris</name>
    <dbReference type="NCBI Taxonomy" id="56493"/>
    <lineage>
        <taxon>Eukaryota</taxon>
        <taxon>Fungi</taxon>
        <taxon>Dikarya</taxon>
        <taxon>Basidiomycota</taxon>
        <taxon>Agaricomycotina</taxon>
        <taxon>Agaricomycetes</taxon>
        <taxon>Thelephorales</taxon>
        <taxon>Thelephoraceae</taxon>
        <taxon>Thelephora</taxon>
    </lineage>
</organism>